<keyword evidence="15" id="KW-0961">Cell wall biogenesis/degradation</keyword>
<dbReference type="Pfam" id="PF00905">
    <property type="entry name" value="Transpeptidase"/>
    <property type="match status" value="1"/>
</dbReference>
<feature type="domain" description="Penicillin-binding protein transpeptidase" evidence="18">
    <location>
        <begin position="336"/>
        <end position="606"/>
    </location>
</feature>
<keyword evidence="5" id="KW-0645">Protease</keyword>
<evidence type="ECO:0000259" key="19">
    <source>
        <dbReference type="Pfam" id="PF00912"/>
    </source>
</evidence>
<dbReference type="GO" id="GO:0008955">
    <property type="term" value="F:peptidoglycan glycosyltransferase activity"/>
    <property type="evidence" value="ECO:0007669"/>
    <property type="project" value="UniProtKB-EC"/>
</dbReference>
<dbReference type="InterPro" id="IPR001460">
    <property type="entry name" value="PCN-bd_Tpept"/>
</dbReference>
<proteinExistence type="inferred from homology"/>
<dbReference type="Gene3D" id="3.40.710.10">
    <property type="entry name" value="DD-peptidase/beta-lactamase superfamily"/>
    <property type="match status" value="1"/>
</dbReference>
<evidence type="ECO:0000256" key="7">
    <source>
        <dbReference type="ARBA" id="ARBA00022679"/>
    </source>
</evidence>
<keyword evidence="8" id="KW-0812">Transmembrane</keyword>
<comment type="similarity">
    <text evidence="3">In the N-terminal section; belongs to the glycosyltransferase 51 family.</text>
</comment>
<dbReference type="GO" id="GO:0071555">
    <property type="term" value="P:cell wall organization"/>
    <property type="evidence" value="ECO:0007669"/>
    <property type="project" value="UniProtKB-KW"/>
</dbReference>
<evidence type="ECO:0000256" key="3">
    <source>
        <dbReference type="ARBA" id="ARBA00007739"/>
    </source>
</evidence>
<evidence type="ECO:0000256" key="13">
    <source>
        <dbReference type="ARBA" id="ARBA00023136"/>
    </source>
</evidence>
<dbReference type="InterPro" id="IPR023346">
    <property type="entry name" value="Lysozyme-like_dom_sf"/>
</dbReference>
<reference evidence="20" key="1">
    <citation type="journal article" date="2020" name="mSystems">
        <title>Genome- and Community-Level Interaction Insights into Carbon Utilization and Element Cycling Functions of Hydrothermarchaeota in Hydrothermal Sediment.</title>
        <authorList>
            <person name="Zhou Z."/>
            <person name="Liu Y."/>
            <person name="Xu W."/>
            <person name="Pan J."/>
            <person name="Luo Z.H."/>
            <person name="Li M."/>
        </authorList>
    </citation>
    <scope>NUCLEOTIDE SEQUENCE [LARGE SCALE GENOMIC DNA]</scope>
    <source>
        <strain evidence="20">SpSt-906</strain>
    </source>
</reference>
<dbReference type="GO" id="GO:0009252">
    <property type="term" value="P:peptidoglycan biosynthetic process"/>
    <property type="evidence" value="ECO:0007669"/>
    <property type="project" value="UniProtKB-KW"/>
</dbReference>
<dbReference type="GO" id="GO:0006508">
    <property type="term" value="P:proteolysis"/>
    <property type="evidence" value="ECO:0007669"/>
    <property type="project" value="UniProtKB-KW"/>
</dbReference>
<feature type="domain" description="Glycosyl transferase family 51" evidence="19">
    <location>
        <begin position="56"/>
        <end position="228"/>
    </location>
</feature>
<organism evidence="20">
    <name type="scientific">candidate division WOR-3 bacterium</name>
    <dbReference type="NCBI Taxonomy" id="2052148"/>
    <lineage>
        <taxon>Bacteria</taxon>
        <taxon>Bacteria division WOR-3</taxon>
    </lineage>
</organism>
<evidence type="ECO:0000256" key="12">
    <source>
        <dbReference type="ARBA" id="ARBA00022989"/>
    </source>
</evidence>
<evidence type="ECO:0000256" key="11">
    <source>
        <dbReference type="ARBA" id="ARBA00022984"/>
    </source>
</evidence>
<evidence type="ECO:0000256" key="16">
    <source>
        <dbReference type="ARBA" id="ARBA00034000"/>
    </source>
</evidence>
<dbReference type="EMBL" id="DTMQ01000009">
    <property type="protein sequence ID" value="HGE98650.1"/>
    <property type="molecule type" value="Genomic_DNA"/>
</dbReference>
<accession>A0A7C3UQ01</accession>
<comment type="subcellular location">
    <subcellularLocation>
        <location evidence="1">Membrane</location>
    </subcellularLocation>
</comment>
<keyword evidence="10" id="KW-0133">Cell shape</keyword>
<dbReference type="AlphaFoldDB" id="A0A7C3UQ01"/>
<comment type="similarity">
    <text evidence="2">In the C-terminal section; belongs to the transpeptidase family.</text>
</comment>
<evidence type="ECO:0000256" key="17">
    <source>
        <dbReference type="ARBA" id="ARBA00049902"/>
    </source>
</evidence>
<evidence type="ECO:0000256" key="2">
    <source>
        <dbReference type="ARBA" id="ARBA00007090"/>
    </source>
</evidence>
<protein>
    <submittedName>
        <fullName evidence="20">PBP1A family penicillin-binding protein</fullName>
    </submittedName>
</protein>
<dbReference type="InterPro" id="IPR001264">
    <property type="entry name" value="Glyco_trans_51"/>
</dbReference>
<evidence type="ECO:0000256" key="10">
    <source>
        <dbReference type="ARBA" id="ARBA00022960"/>
    </source>
</evidence>
<evidence type="ECO:0000256" key="6">
    <source>
        <dbReference type="ARBA" id="ARBA00022676"/>
    </source>
</evidence>
<evidence type="ECO:0000256" key="15">
    <source>
        <dbReference type="ARBA" id="ARBA00023316"/>
    </source>
</evidence>
<dbReference type="GO" id="GO:0008360">
    <property type="term" value="P:regulation of cell shape"/>
    <property type="evidence" value="ECO:0007669"/>
    <property type="project" value="UniProtKB-KW"/>
</dbReference>
<evidence type="ECO:0000313" key="20">
    <source>
        <dbReference type="EMBL" id="HGE98650.1"/>
    </source>
</evidence>
<evidence type="ECO:0000256" key="9">
    <source>
        <dbReference type="ARBA" id="ARBA00022801"/>
    </source>
</evidence>
<dbReference type="SUPFAM" id="SSF56601">
    <property type="entry name" value="beta-lactamase/transpeptidase-like"/>
    <property type="match status" value="1"/>
</dbReference>
<evidence type="ECO:0000256" key="5">
    <source>
        <dbReference type="ARBA" id="ARBA00022670"/>
    </source>
</evidence>
<dbReference type="SUPFAM" id="SSF53955">
    <property type="entry name" value="Lysozyme-like"/>
    <property type="match status" value="1"/>
</dbReference>
<dbReference type="FunFam" id="1.10.3810.10:FF:000001">
    <property type="entry name" value="Penicillin-binding protein 1A"/>
    <property type="match status" value="1"/>
</dbReference>
<dbReference type="PANTHER" id="PTHR32282">
    <property type="entry name" value="BINDING PROTEIN TRANSPEPTIDASE, PUTATIVE-RELATED"/>
    <property type="match status" value="1"/>
</dbReference>
<dbReference type="InterPro" id="IPR050396">
    <property type="entry name" value="Glycosyltr_51/Transpeptidase"/>
</dbReference>
<keyword evidence="11" id="KW-0573">Peptidoglycan synthesis</keyword>
<dbReference type="GO" id="GO:0016020">
    <property type="term" value="C:membrane"/>
    <property type="evidence" value="ECO:0007669"/>
    <property type="project" value="UniProtKB-SubCell"/>
</dbReference>
<keyword evidence="7" id="KW-0808">Transferase</keyword>
<evidence type="ECO:0000259" key="18">
    <source>
        <dbReference type="Pfam" id="PF00905"/>
    </source>
</evidence>
<comment type="catalytic activity">
    <reaction evidence="17">
        <text>[GlcNAc-(1-&gt;4)-Mur2Ac(oyl-L-Ala-gamma-D-Glu-L-Lys-D-Ala-D-Ala)](n)-di-trans,octa-cis-undecaprenyl diphosphate + beta-D-GlcNAc-(1-&gt;4)-Mur2Ac(oyl-L-Ala-gamma-D-Glu-L-Lys-D-Ala-D-Ala)-di-trans,octa-cis-undecaprenyl diphosphate = [GlcNAc-(1-&gt;4)-Mur2Ac(oyl-L-Ala-gamma-D-Glu-L-Lys-D-Ala-D-Ala)](n+1)-di-trans,octa-cis-undecaprenyl diphosphate + di-trans,octa-cis-undecaprenyl diphosphate + H(+)</text>
        <dbReference type="Rhea" id="RHEA:23708"/>
        <dbReference type="Rhea" id="RHEA-COMP:9602"/>
        <dbReference type="Rhea" id="RHEA-COMP:9603"/>
        <dbReference type="ChEBI" id="CHEBI:15378"/>
        <dbReference type="ChEBI" id="CHEBI:58405"/>
        <dbReference type="ChEBI" id="CHEBI:60033"/>
        <dbReference type="ChEBI" id="CHEBI:78435"/>
        <dbReference type="EC" id="2.4.99.28"/>
    </reaction>
</comment>
<dbReference type="InterPro" id="IPR036950">
    <property type="entry name" value="PBP_transglycosylase"/>
</dbReference>
<comment type="caution">
    <text evidence="20">The sequence shown here is derived from an EMBL/GenBank/DDBJ whole genome shotgun (WGS) entry which is preliminary data.</text>
</comment>
<dbReference type="Gene3D" id="1.10.3810.10">
    <property type="entry name" value="Biosynthetic peptidoglycan transglycosylase-like"/>
    <property type="match status" value="1"/>
</dbReference>
<sequence>MKKVRRIFLAGFFSGIFFFFLTSLSLYSLLSKDLPSIEDIRRYKPILVTKVFDDQGRLIYEFGGEKRVFVPLEEIPPLVRECFIAVEDKRFYQHCGVDLIRLFGALFYNLRKFSFRQGASTITQQLARNMFLTPEKSLLRKLKELILALKLEMSESKEEILERYLNQVCFGHGVYGIEQAANFYFGKKAKDLTLNEACLLASLVKKPEVYSPLKNPEKALERRNLFLKVLYEQKKITKEDYEKTRHSPLPELVGRRIANEAPYAMEMIRLYIEDKYGEDFLYRRGAKIYTTLDLRMQREANIALETKLREIEEKYQLPVKKEDYKIGAGRPSYLQGALLAIDPKTGYVRALVGGRDFRHSQFNRVTQMLRQAGSAFKVFVFTAAIDNGFYPSQIEIDGPISIPIAGLQEPYEPKNYDRNYIGPISLRKALALSRNVIAVKLTERLTPKVVRDYAYRLGIKSPLRAYLSLALGSSEVSLWDMTFSFATLANYGRRVKPILIKRIETEEGVIEENLPFSQQVISPQTAFLVTNMMESVLDEGTGYWARRVGFQRRAAGKTGTTDDFTDCWFIGFTPQLVCGVWVGYDEKKTIFPGATGGVVACPIWAEFMNSALKDYPEEEFSPPDSIVLRKVCEETGLLANPRCPLTREEYFILGKEPKECDRH</sequence>
<keyword evidence="4" id="KW-0121">Carboxypeptidase</keyword>
<dbReference type="GO" id="GO:0008658">
    <property type="term" value="F:penicillin binding"/>
    <property type="evidence" value="ECO:0007669"/>
    <property type="project" value="InterPro"/>
</dbReference>
<keyword evidence="13" id="KW-0472">Membrane</keyword>
<keyword evidence="9" id="KW-0378">Hydrolase</keyword>
<keyword evidence="6" id="KW-0328">Glycosyltransferase</keyword>
<keyword evidence="14" id="KW-0511">Multifunctional enzyme</keyword>
<name>A0A7C3UQ01_UNCW3</name>
<dbReference type="GO" id="GO:0030288">
    <property type="term" value="C:outer membrane-bounded periplasmic space"/>
    <property type="evidence" value="ECO:0007669"/>
    <property type="project" value="TreeGrafter"/>
</dbReference>
<evidence type="ECO:0000256" key="4">
    <source>
        <dbReference type="ARBA" id="ARBA00022645"/>
    </source>
</evidence>
<evidence type="ECO:0000256" key="1">
    <source>
        <dbReference type="ARBA" id="ARBA00004370"/>
    </source>
</evidence>
<evidence type="ECO:0000256" key="14">
    <source>
        <dbReference type="ARBA" id="ARBA00023268"/>
    </source>
</evidence>
<gene>
    <name evidence="20" type="ORF">ENX07_01050</name>
</gene>
<dbReference type="NCBIfam" id="TIGR02074">
    <property type="entry name" value="PBP_1a_fam"/>
    <property type="match status" value="1"/>
</dbReference>
<dbReference type="PANTHER" id="PTHR32282:SF27">
    <property type="entry name" value="PENICILLIN-BINDING PROTEIN 1A"/>
    <property type="match status" value="1"/>
</dbReference>
<dbReference type="Pfam" id="PF00912">
    <property type="entry name" value="Transgly"/>
    <property type="match status" value="1"/>
</dbReference>
<comment type="catalytic activity">
    <reaction evidence="16">
        <text>Preferential cleavage: (Ac)2-L-Lys-D-Ala-|-D-Ala. Also transpeptidation of peptidyl-alanyl moieties that are N-acyl substituents of D-alanine.</text>
        <dbReference type="EC" id="3.4.16.4"/>
    </reaction>
</comment>
<dbReference type="GO" id="GO:0009002">
    <property type="term" value="F:serine-type D-Ala-D-Ala carboxypeptidase activity"/>
    <property type="evidence" value="ECO:0007669"/>
    <property type="project" value="UniProtKB-EC"/>
</dbReference>
<keyword evidence="12" id="KW-1133">Transmembrane helix</keyword>
<dbReference type="InterPro" id="IPR012338">
    <property type="entry name" value="Beta-lactam/transpept-like"/>
</dbReference>
<evidence type="ECO:0000256" key="8">
    <source>
        <dbReference type="ARBA" id="ARBA00022692"/>
    </source>
</evidence>